<evidence type="ECO:0000313" key="5">
    <source>
        <dbReference type="EMBL" id="CAH2084937.1"/>
    </source>
</evidence>
<dbReference type="Gene3D" id="1.10.238.270">
    <property type="match status" value="1"/>
</dbReference>
<evidence type="ECO:0000256" key="3">
    <source>
        <dbReference type="ARBA" id="ARBA00022525"/>
    </source>
</evidence>
<evidence type="ECO:0000313" key="6">
    <source>
        <dbReference type="Proteomes" id="UP001153954"/>
    </source>
</evidence>
<protein>
    <submittedName>
        <fullName evidence="5">Uncharacterized protein</fullName>
    </submittedName>
</protein>
<gene>
    <name evidence="5" type="ORF">EEDITHA_LOCUS1463</name>
</gene>
<dbReference type="Pfam" id="PF01395">
    <property type="entry name" value="PBP_GOBP"/>
    <property type="match status" value="1"/>
</dbReference>
<evidence type="ECO:0000256" key="1">
    <source>
        <dbReference type="ARBA" id="ARBA00004613"/>
    </source>
</evidence>
<reference evidence="5" key="1">
    <citation type="submission" date="2022-03" db="EMBL/GenBank/DDBJ databases">
        <authorList>
            <person name="Tunstrom K."/>
        </authorList>
    </citation>
    <scope>NUCLEOTIDE SEQUENCE</scope>
</reference>
<dbReference type="PANTHER" id="PTHR21066:SF9">
    <property type="entry name" value="ODORANT-BINDING PROTEIN 59A"/>
    <property type="match status" value="1"/>
</dbReference>
<dbReference type="Proteomes" id="UP001153954">
    <property type="component" value="Unassembled WGS sequence"/>
</dbReference>
<dbReference type="EMBL" id="CAKOGL010000003">
    <property type="protein sequence ID" value="CAH2084937.1"/>
    <property type="molecule type" value="Genomic_DNA"/>
</dbReference>
<dbReference type="SUPFAM" id="SSF47565">
    <property type="entry name" value="Insect pheromone/odorant-binding proteins"/>
    <property type="match status" value="1"/>
</dbReference>
<feature type="chain" id="PRO_5044009667" evidence="4">
    <location>
        <begin position="19"/>
        <end position="174"/>
    </location>
</feature>
<dbReference type="InterPro" id="IPR036728">
    <property type="entry name" value="PBP_GOBP_sf"/>
</dbReference>
<keyword evidence="6" id="KW-1185">Reference proteome</keyword>
<dbReference type="InterPro" id="IPR006170">
    <property type="entry name" value="PBP/GOBP"/>
</dbReference>
<comment type="subcellular location">
    <subcellularLocation>
        <location evidence="1">Secreted</location>
    </subcellularLocation>
</comment>
<evidence type="ECO:0000256" key="4">
    <source>
        <dbReference type="SAM" id="SignalP"/>
    </source>
</evidence>
<sequence>MLRIISFSLLIILQVVIAEPPPPQCREPLDVTNLMKCCNIPYLFKDEDFEECGIKKPSTDQPFRKGPPDCSKIKCLLNKYKLMKDDEEIDNDAVMEFLDKWVEANPDYKDAVEKTKEHCLKSEVPGPKLPCEPIKTIRCIKSMMFLECPKWEDSDDCKKLKDHLEECKPYFVKE</sequence>
<comment type="similarity">
    <text evidence="2">Belongs to the PBP/GOBP family.</text>
</comment>
<proteinExistence type="inferred from homology"/>
<dbReference type="GO" id="GO:0005576">
    <property type="term" value="C:extracellular region"/>
    <property type="evidence" value="ECO:0007669"/>
    <property type="project" value="UniProtKB-SubCell"/>
</dbReference>
<evidence type="ECO:0000256" key="2">
    <source>
        <dbReference type="ARBA" id="ARBA00008098"/>
    </source>
</evidence>
<feature type="signal peptide" evidence="4">
    <location>
        <begin position="1"/>
        <end position="18"/>
    </location>
</feature>
<keyword evidence="4" id="KW-0732">Signal</keyword>
<accession>A0AAU9THC7</accession>
<dbReference type="GO" id="GO:0005549">
    <property type="term" value="F:odorant binding"/>
    <property type="evidence" value="ECO:0007669"/>
    <property type="project" value="InterPro"/>
</dbReference>
<keyword evidence="3" id="KW-0964">Secreted</keyword>
<comment type="caution">
    <text evidence="5">The sequence shown here is derived from an EMBL/GenBank/DDBJ whole genome shotgun (WGS) entry which is preliminary data.</text>
</comment>
<organism evidence="5 6">
    <name type="scientific">Euphydryas editha</name>
    <name type="common">Edith's checkerspot</name>
    <dbReference type="NCBI Taxonomy" id="104508"/>
    <lineage>
        <taxon>Eukaryota</taxon>
        <taxon>Metazoa</taxon>
        <taxon>Ecdysozoa</taxon>
        <taxon>Arthropoda</taxon>
        <taxon>Hexapoda</taxon>
        <taxon>Insecta</taxon>
        <taxon>Pterygota</taxon>
        <taxon>Neoptera</taxon>
        <taxon>Endopterygota</taxon>
        <taxon>Lepidoptera</taxon>
        <taxon>Glossata</taxon>
        <taxon>Ditrysia</taxon>
        <taxon>Papilionoidea</taxon>
        <taxon>Nymphalidae</taxon>
        <taxon>Nymphalinae</taxon>
        <taxon>Euphydryas</taxon>
    </lineage>
</organism>
<name>A0AAU9THC7_EUPED</name>
<dbReference type="AlphaFoldDB" id="A0AAU9THC7"/>
<dbReference type="PANTHER" id="PTHR21066">
    <property type="entry name" value="ODORANT-BINDING PROTEIN 59A-RELATED"/>
    <property type="match status" value="1"/>
</dbReference>
<dbReference type="InterPro" id="IPR052295">
    <property type="entry name" value="Odorant-binding_protein"/>
</dbReference>